<proteinExistence type="predicted"/>
<protein>
    <submittedName>
        <fullName evidence="1">Uncharacterized protein</fullName>
    </submittedName>
</protein>
<dbReference type="EMBL" id="CP017480">
    <property type="protein sequence ID" value="APG04298.1"/>
    <property type="molecule type" value="Genomic_DNA"/>
</dbReference>
<accession>A0A0G9H9B7</accession>
<dbReference type="PATRIC" id="fig|1440763.5.peg.3131"/>
<dbReference type="RefSeq" id="WP_046968595.1">
    <property type="nucleotide sequence ID" value="NZ_CP017480.1"/>
</dbReference>
<sequence>MNIREHELKNLAAVLDEAAAMSEAVLAGDIEEACFRIRQLQATAKKNGLNDLAQAAARLTQTLGRPGTPMCSGYGAGMLLIADALDVVAFHARE</sequence>
<evidence type="ECO:0000313" key="1">
    <source>
        <dbReference type="EMBL" id="APG04298.1"/>
    </source>
</evidence>
<reference evidence="2" key="1">
    <citation type="submission" date="2016-09" db="EMBL/GenBank/DDBJ databases">
        <authorList>
            <person name="Lysoe E."/>
        </authorList>
    </citation>
    <scope>NUCLEOTIDE SEQUENCE [LARGE SCALE GENOMIC DNA]</scope>
    <source>
        <strain evidence="2">LJ96T</strain>
    </source>
</reference>
<keyword evidence="2" id="KW-1185">Reference proteome</keyword>
<dbReference type="STRING" id="1440763.BJI69_10590"/>
<name>A0A0G9H9B7_9GAMM</name>
<organism evidence="1 2">
    <name type="scientific">Luteibacter rhizovicinus DSM 16549</name>
    <dbReference type="NCBI Taxonomy" id="1440763"/>
    <lineage>
        <taxon>Bacteria</taxon>
        <taxon>Pseudomonadati</taxon>
        <taxon>Pseudomonadota</taxon>
        <taxon>Gammaproteobacteria</taxon>
        <taxon>Lysobacterales</taxon>
        <taxon>Rhodanobacteraceae</taxon>
        <taxon>Luteibacter</taxon>
    </lineage>
</organism>
<gene>
    <name evidence="1" type="ORF">BJI69_10590</name>
</gene>
<dbReference type="KEGG" id="lrz:BJI69_10590"/>
<dbReference type="AlphaFoldDB" id="A0A0G9H9B7"/>
<evidence type="ECO:0000313" key="2">
    <source>
        <dbReference type="Proteomes" id="UP000182987"/>
    </source>
</evidence>
<dbReference type="Proteomes" id="UP000182987">
    <property type="component" value="Chromosome"/>
</dbReference>